<dbReference type="PANTHER" id="PTHR12993:SF30">
    <property type="entry name" value="N-ACETYL-ALPHA-D-GLUCOSAMINYL L-MALATE DEACETYLASE 1"/>
    <property type="match status" value="1"/>
</dbReference>
<organism evidence="1 2">
    <name type="scientific">Filimonas lacunae</name>
    <dbReference type="NCBI Taxonomy" id="477680"/>
    <lineage>
        <taxon>Bacteria</taxon>
        <taxon>Pseudomonadati</taxon>
        <taxon>Bacteroidota</taxon>
        <taxon>Chitinophagia</taxon>
        <taxon>Chitinophagales</taxon>
        <taxon>Chitinophagaceae</taxon>
        <taxon>Filimonas</taxon>
    </lineage>
</organism>
<dbReference type="GO" id="GO:0071793">
    <property type="term" value="P:bacillithiol biosynthetic process"/>
    <property type="evidence" value="ECO:0007669"/>
    <property type="project" value="InterPro"/>
</dbReference>
<dbReference type="RefSeq" id="WP_076378918.1">
    <property type="nucleotide sequence ID" value="NZ_AP017422.1"/>
</dbReference>
<dbReference type="PANTHER" id="PTHR12993">
    <property type="entry name" value="N-ACETYLGLUCOSAMINYL-PHOSPHATIDYLINOSITOL DE-N-ACETYLASE-RELATED"/>
    <property type="match status" value="1"/>
</dbReference>
<dbReference type="NCBIfam" id="TIGR04001">
    <property type="entry name" value="thiol_BshB1"/>
    <property type="match status" value="1"/>
</dbReference>
<sequence>MTKVDILAFGVHPDDVELGCSGTIIASVQQGKKVAIVDLTQGELGTRGTVETRYKEAADAARIMGVDWRENLKMEDGFFQINEANIRKVITAIRKYQPEIILCNALEDRHPDHGRSSQLVEEAAFMSGLRKIETSLDGVAQDAWRPKYVFHYIQDRYLKPDFVFDISAHMQQKIAAVQAYTTQFYTTQTADDEPQTYISTPDFLETVKARALMLGKRIGVRYAEGYLTKKMVGVTDFNSFVQETT</sequence>
<dbReference type="InterPro" id="IPR024078">
    <property type="entry name" value="LmbE-like_dom_sf"/>
</dbReference>
<dbReference type="KEGG" id="fln:FLA_3881"/>
<reference evidence="2" key="1">
    <citation type="submission" date="2017-01" db="EMBL/GenBank/DDBJ databases">
        <authorList>
            <person name="Varghese N."/>
            <person name="Submissions S."/>
        </authorList>
    </citation>
    <scope>NUCLEOTIDE SEQUENCE [LARGE SCALE GENOMIC DNA]</scope>
    <source>
        <strain evidence="2">DSM 21054</strain>
    </source>
</reference>
<dbReference type="GO" id="GO:0019213">
    <property type="term" value="F:deacetylase activity"/>
    <property type="evidence" value="ECO:0007669"/>
    <property type="project" value="InterPro"/>
</dbReference>
<dbReference type="InterPro" id="IPR003737">
    <property type="entry name" value="GlcNAc_PI_deacetylase-related"/>
</dbReference>
<dbReference type="AlphaFoldDB" id="A0A173MK25"/>
<keyword evidence="2" id="KW-1185">Reference proteome</keyword>
<dbReference type="GO" id="GO:0016811">
    <property type="term" value="F:hydrolase activity, acting on carbon-nitrogen (but not peptide) bonds, in linear amides"/>
    <property type="evidence" value="ECO:0007669"/>
    <property type="project" value="TreeGrafter"/>
</dbReference>
<dbReference type="STRING" id="477680.SAMN05421788_103195"/>
<dbReference type="Gene3D" id="3.40.50.10320">
    <property type="entry name" value="LmbE-like"/>
    <property type="match status" value="1"/>
</dbReference>
<dbReference type="SUPFAM" id="SSF102588">
    <property type="entry name" value="LmbE-like"/>
    <property type="match status" value="1"/>
</dbReference>
<protein>
    <submittedName>
        <fullName evidence="1">Bacillithiol biosynthesis deacetylase BshB1</fullName>
    </submittedName>
</protein>
<gene>
    <name evidence="1" type="ORF">SAMN05421788_103195</name>
</gene>
<name>A0A173MK25_9BACT</name>
<dbReference type="EMBL" id="FTOR01000003">
    <property type="protein sequence ID" value="SIT05607.1"/>
    <property type="molecule type" value="Genomic_DNA"/>
</dbReference>
<proteinExistence type="predicted"/>
<accession>A0A173MK25</accession>
<dbReference type="InterPro" id="IPR023842">
    <property type="entry name" value="Bacillithiol_biosynth_BshB1"/>
</dbReference>
<dbReference type="Proteomes" id="UP000186917">
    <property type="component" value="Unassembled WGS sequence"/>
</dbReference>
<evidence type="ECO:0000313" key="1">
    <source>
        <dbReference type="EMBL" id="SIT05607.1"/>
    </source>
</evidence>
<evidence type="ECO:0000313" key="2">
    <source>
        <dbReference type="Proteomes" id="UP000186917"/>
    </source>
</evidence>
<dbReference type="Pfam" id="PF02585">
    <property type="entry name" value="PIG-L"/>
    <property type="match status" value="1"/>
</dbReference>
<dbReference type="OrthoDB" id="9778719at2"/>